<dbReference type="GO" id="GO:0005525">
    <property type="term" value="F:GTP binding"/>
    <property type="evidence" value="ECO:0007669"/>
    <property type="project" value="UniProtKB-UniRule"/>
</dbReference>
<dbReference type="PROSITE" id="PS50823">
    <property type="entry name" value="KH_TYPE_2"/>
    <property type="match status" value="1"/>
</dbReference>
<feature type="domain" description="KH type-2" evidence="11">
    <location>
        <begin position="192"/>
        <end position="278"/>
    </location>
</feature>
<dbReference type="GO" id="GO:0005829">
    <property type="term" value="C:cytosol"/>
    <property type="evidence" value="ECO:0007669"/>
    <property type="project" value="TreeGrafter"/>
</dbReference>
<dbReference type="PANTHER" id="PTHR42698">
    <property type="entry name" value="GTPASE ERA"/>
    <property type="match status" value="1"/>
</dbReference>
<keyword evidence="3 8" id="KW-0690">Ribosome biogenesis</keyword>
<dbReference type="AlphaFoldDB" id="A0A1G6V153"/>
<evidence type="ECO:0000313" key="13">
    <source>
        <dbReference type="EMBL" id="SDD47204.1"/>
    </source>
</evidence>
<dbReference type="GO" id="GO:0043024">
    <property type="term" value="F:ribosomal small subunit binding"/>
    <property type="evidence" value="ECO:0007669"/>
    <property type="project" value="TreeGrafter"/>
</dbReference>
<evidence type="ECO:0000256" key="6">
    <source>
        <dbReference type="ARBA" id="ARBA00023134"/>
    </source>
</evidence>
<keyword evidence="5 8" id="KW-0694">RNA-binding</keyword>
<feature type="binding site" evidence="8">
    <location>
        <begin position="119"/>
        <end position="122"/>
    </location>
    <ligand>
        <name>GTP</name>
        <dbReference type="ChEBI" id="CHEBI:37565"/>
    </ligand>
</feature>
<dbReference type="CDD" id="cd22534">
    <property type="entry name" value="KH-II_Era"/>
    <property type="match status" value="1"/>
</dbReference>
<feature type="region of interest" description="G2" evidence="9">
    <location>
        <begin position="36"/>
        <end position="40"/>
    </location>
</feature>
<feature type="region of interest" description="G3" evidence="9">
    <location>
        <begin position="57"/>
        <end position="60"/>
    </location>
</feature>
<keyword evidence="8" id="KW-1003">Cell membrane</keyword>
<keyword evidence="8" id="KW-0699">rRNA-binding</keyword>
<gene>
    <name evidence="8" type="primary">era</name>
    <name evidence="13" type="ORF">SAMN04489866_103193</name>
</gene>
<dbReference type="Gene3D" id="3.30.300.20">
    <property type="match status" value="1"/>
</dbReference>
<evidence type="ECO:0000256" key="8">
    <source>
        <dbReference type="HAMAP-Rule" id="MF_00367"/>
    </source>
</evidence>
<evidence type="ECO:0000256" key="2">
    <source>
        <dbReference type="ARBA" id="ARBA00020484"/>
    </source>
</evidence>
<dbReference type="InterPro" id="IPR027417">
    <property type="entry name" value="P-loop_NTPase"/>
</dbReference>
<name>A0A1G6V153_PEPNI</name>
<dbReference type="NCBIfam" id="NF000908">
    <property type="entry name" value="PRK00089.1"/>
    <property type="match status" value="1"/>
</dbReference>
<evidence type="ECO:0000256" key="4">
    <source>
        <dbReference type="ARBA" id="ARBA00022741"/>
    </source>
</evidence>
<proteinExistence type="inferred from homology"/>
<dbReference type="Proteomes" id="UP000198995">
    <property type="component" value="Unassembled WGS sequence"/>
</dbReference>
<feature type="binding site" evidence="8">
    <location>
        <begin position="57"/>
        <end position="61"/>
    </location>
    <ligand>
        <name>GTP</name>
        <dbReference type="ChEBI" id="CHEBI:37565"/>
    </ligand>
</feature>
<dbReference type="CDD" id="cd04163">
    <property type="entry name" value="Era"/>
    <property type="match status" value="1"/>
</dbReference>
<dbReference type="InterPro" id="IPR005225">
    <property type="entry name" value="Small_GTP-bd"/>
</dbReference>
<dbReference type="GO" id="GO:0000028">
    <property type="term" value="P:ribosomal small subunit assembly"/>
    <property type="evidence" value="ECO:0007669"/>
    <property type="project" value="TreeGrafter"/>
</dbReference>
<evidence type="ECO:0000313" key="14">
    <source>
        <dbReference type="Proteomes" id="UP000198995"/>
    </source>
</evidence>
<dbReference type="EMBL" id="FNAF01000003">
    <property type="protein sequence ID" value="SDD47204.1"/>
    <property type="molecule type" value="Genomic_DNA"/>
</dbReference>
<dbReference type="Pfam" id="PF07650">
    <property type="entry name" value="KH_2"/>
    <property type="match status" value="1"/>
</dbReference>
<evidence type="ECO:0000256" key="9">
    <source>
        <dbReference type="PROSITE-ProRule" id="PRU01050"/>
    </source>
</evidence>
<evidence type="ECO:0000259" key="11">
    <source>
        <dbReference type="PROSITE" id="PS50823"/>
    </source>
</evidence>
<dbReference type="FunFam" id="3.40.50.300:FF:000094">
    <property type="entry name" value="GTPase Era"/>
    <property type="match status" value="1"/>
</dbReference>
<dbReference type="RefSeq" id="WP_091791450.1">
    <property type="nucleotide sequence ID" value="NZ_FNAF01000003.1"/>
</dbReference>
<organism evidence="13 14">
    <name type="scientific">Peptococcus niger</name>
    <dbReference type="NCBI Taxonomy" id="2741"/>
    <lineage>
        <taxon>Bacteria</taxon>
        <taxon>Bacillati</taxon>
        <taxon>Bacillota</taxon>
        <taxon>Clostridia</taxon>
        <taxon>Eubacteriales</taxon>
        <taxon>Peptococcaceae</taxon>
        <taxon>Peptococcus</taxon>
    </lineage>
</organism>
<evidence type="ECO:0000256" key="3">
    <source>
        <dbReference type="ARBA" id="ARBA00022517"/>
    </source>
</evidence>
<evidence type="ECO:0000256" key="5">
    <source>
        <dbReference type="ARBA" id="ARBA00022884"/>
    </source>
</evidence>
<dbReference type="InterPro" id="IPR030388">
    <property type="entry name" value="G_ERA_dom"/>
</dbReference>
<dbReference type="NCBIfam" id="TIGR00231">
    <property type="entry name" value="small_GTP"/>
    <property type="match status" value="1"/>
</dbReference>
<dbReference type="Pfam" id="PF01926">
    <property type="entry name" value="MMR_HSR1"/>
    <property type="match status" value="1"/>
</dbReference>
<dbReference type="InterPro" id="IPR006073">
    <property type="entry name" value="GTP-bd"/>
</dbReference>
<dbReference type="GO" id="GO:0005886">
    <property type="term" value="C:plasma membrane"/>
    <property type="evidence" value="ECO:0007669"/>
    <property type="project" value="UniProtKB-SubCell"/>
</dbReference>
<feature type="domain" description="Era-type G" evidence="12">
    <location>
        <begin position="2"/>
        <end position="169"/>
    </location>
</feature>
<dbReference type="PROSITE" id="PS51713">
    <property type="entry name" value="G_ERA"/>
    <property type="match status" value="1"/>
</dbReference>
<keyword evidence="8" id="KW-0963">Cytoplasm</keyword>
<comment type="subcellular location">
    <subcellularLocation>
        <location evidence="8">Cytoplasm</location>
    </subcellularLocation>
    <subcellularLocation>
        <location evidence="8">Cell membrane</location>
        <topology evidence="8">Peripheral membrane protein</topology>
    </subcellularLocation>
</comment>
<dbReference type="OrthoDB" id="9805918at2"/>
<evidence type="ECO:0000256" key="7">
    <source>
        <dbReference type="ARBA" id="ARBA00023136"/>
    </source>
</evidence>
<dbReference type="InterPro" id="IPR009019">
    <property type="entry name" value="KH_sf_prok-type"/>
</dbReference>
<evidence type="ECO:0000256" key="10">
    <source>
        <dbReference type="RuleBase" id="RU003761"/>
    </source>
</evidence>
<keyword evidence="4 8" id="KW-0547">Nucleotide-binding</keyword>
<feature type="region of interest" description="G5" evidence="9">
    <location>
        <begin position="148"/>
        <end position="150"/>
    </location>
</feature>
<feature type="binding site" evidence="8">
    <location>
        <begin position="10"/>
        <end position="17"/>
    </location>
    <ligand>
        <name>GTP</name>
        <dbReference type="ChEBI" id="CHEBI:37565"/>
    </ligand>
</feature>
<dbReference type="GO" id="GO:0070181">
    <property type="term" value="F:small ribosomal subunit rRNA binding"/>
    <property type="evidence" value="ECO:0007669"/>
    <property type="project" value="UniProtKB-UniRule"/>
</dbReference>
<accession>A0A1G6V153</accession>
<keyword evidence="6 8" id="KW-0342">GTP-binding</keyword>
<dbReference type="NCBIfam" id="TIGR00436">
    <property type="entry name" value="era"/>
    <property type="match status" value="1"/>
</dbReference>
<keyword evidence="7 8" id="KW-0472">Membrane</keyword>
<dbReference type="PANTHER" id="PTHR42698:SF1">
    <property type="entry name" value="GTPASE ERA, MITOCHONDRIAL"/>
    <property type="match status" value="1"/>
</dbReference>
<evidence type="ECO:0000256" key="1">
    <source>
        <dbReference type="ARBA" id="ARBA00007921"/>
    </source>
</evidence>
<dbReference type="STRING" id="2741.SAMN04489866_103193"/>
<evidence type="ECO:0000259" key="12">
    <source>
        <dbReference type="PROSITE" id="PS51713"/>
    </source>
</evidence>
<reference evidence="13 14" key="1">
    <citation type="submission" date="2016-10" db="EMBL/GenBank/DDBJ databases">
        <authorList>
            <person name="de Groot N.N."/>
        </authorList>
    </citation>
    <scope>NUCLEOTIDE SEQUENCE [LARGE SCALE GENOMIC DNA]</scope>
    <source>
        <strain evidence="13 14">DSM 20475</strain>
    </source>
</reference>
<comment type="subunit">
    <text evidence="8">Monomer.</text>
</comment>
<dbReference type="InterPro" id="IPR004044">
    <property type="entry name" value="KH_dom_type_2"/>
</dbReference>
<dbReference type="SUPFAM" id="SSF52540">
    <property type="entry name" value="P-loop containing nucleoside triphosphate hydrolases"/>
    <property type="match status" value="1"/>
</dbReference>
<comment type="similarity">
    <text evidence="1 8 9 10">Belongs to the TRAFAC class TrmE-Era-EngA-EngB-Septin-like GTPase superfamily. Era GTPase family.</text>
</comment>
<dbReference type="SUPFAM" id="SSF54814">
    <property type="entry name" value="Prokaryotic type KH domain (KH-domain type II)"/>
    <property type="match status" value="1"/>
</dbReference>
<dbReference type="InterPro" id="IPR005662">
    <property type="entry name" value="GTPase_Era-like"/>
</dbReference>
<comment type="function">
    <text evidence="8">An essential GTPase that binds both GDP and GTP, with rapid nucleotide exchange. Plays a role in 16S rRNA processing and 30S ribosomal subunit biogenesis and possibly also in cell cycle regulation and energy metabolism.</text>
</comment>
<feature type="region of interest" description="G4" evidence="9">
    <location>
        <begin position="119"/>
        <end position="122"/>
    </location>
</feature>
<dbReference type="HAMAP" id="MF_00367">
    <property type="entry name" value="GTPase_Era"/>
    <property type="match status" value="1"/>
</dbReference>
<sequence length="296" mass="33342">MKSGFISIIGRPNAGKSTLLNEILDRKIAITSDKPQTTRVRITGIYTDEEAQMVFVDTPGIHKPKHKLGSVMVDVARESIYDGDVIYYVVDASVPFGGGEAFILKALETAQAPVFLLLNKTDTMQPEAILQAIVQWNERRSFAEIFPMSALTGDNVEALLTATKNYLPEGLPFYPADEITDQPEKVLMAELIREKILRLTNEEVPHSVAVVIEGTERRERDDKLVVYGLIYVERATQKRILIGKNGQMMKKIGTAARRDIEHLVGEEIDLKLWVKVKEAWRNHDSTLHDLGLDQRF</sequence>
<dbReference type="InterPro" id="IPR015946">
    <property type="entry name" value="KH_dom-like_a/b"/>
</dbReference>
<dbReference type="Gene3D" id="3.40.50.300">
    <property type="entry name" value="P-loop containing nucleotide triphosphate hydrolases"/>
    <property type="match status" value="1"/>
</dbReference>
<dbReference type="GO" id="GO:0003924">
    <property type="term" value="F:GTPase activity"/>
    <property type="evidence" value="ECO:0007669"/>
    <property type="project" value="UniProtKB-UniRule"/>
</dbReference>
<feature type="region of interest" description="G1" evidence="9">
    <location>
        <begin position="10"/>
        <end position="17"/>
    </location>
</feature>
<keyword evidence="14" id="KW-1185">Reference proteome</keyword>
<protein>
    <recommendedName>
        <fullName evidence="2 8">GTPase Era</fullName>
    </recommendedName>
</protein>